<dbReference type="RefSeq" id="WP_106344062.1">
    <property type="nucleotide sequence ID" value="NZ_PVNE01000003.1"/>
</dbReference>
<gene>
    <name evidence="2" type="ORF">CLV97_103121</name>
</gene>
<dbReference type="Gene3D" id="3.30.310.160">
    <property type="entry name" value="YycH protein, domain 2"/>
    <property type="match status" value="1"/>
</dbReference>
<sequence>MKERIKSAALFLLIVLSFLQTGMLWYSSPSYQENKPSYIQPPLIGNEQYNQIPLHERVAPFPIVVHRSGKPGWILPNEPAYRDFLNRLYQAQWDEPEPVVPQPKEWNHLYQKAVGVELQFTNDLPADAIDVMNREEISVSGINQISRIWIHGDSRGENTRLWLISDRERKVLESEIDFPEFNAWLAEVERKVQPVKPHFVTGKIPLDEEKDGKHSAFPSAVYLPDLPLTVRSYTYPLKQIKVEDIKWLFTDPNQIWTLPSEEGDTYTDGNRMLQHNQRKQTMVYRDLRSEPKTSSAAIELEILNQFMKTHNGWTGSYSLDRRIKEDNIHLYIFRLMVGGLPVYWPGEKEKGEAGPDTIRLKVSSDRVAEYHRSLRYLSSEPSDSQDALLPGLDTVIRELADRGLSLNQLRRLIPGYQLKVLRDHVRLEPVWIALKKNGESVLLIP</sequence>
<dbReference type="OrthoDB" id="2382185at2"/>
<protein>
    <submittedName>
        <fullName evidence="2">Regulatory protein YycH of two-component signal transduction system YycFG</fullName>
    </submittedName>
</protein>
<organism evidence="2 3">
    <name type="scientific">Planifilum fimeticola</name>
    <dbReference type="NCBI Taxonomy" id="201975"/>
    <lineage>
        <taxon>Bacteria</taxon>
        <taxon>Bacillati</taxon>
        <taxon>Bacillota</taxon>
        <taxon>Bacilli</taxon>
        <taxon>Bacillales</taxon>
        <taxon>Thermoactinomycetaceae</taxon>
        <taxon>Planifilum</taxon>
    </lineage>
</organism>
<name>A0A2T0LI58_9BACL</name>
<evidence type="ECO:0000313" key="2">
    <source>
        <dbReference type="EMBL" id="PRX42106.1"/>
    </source>
</evidence>
<evidence type="ECO:0000313" key="3">
    <source>
        <dbReference type="Proteomes" id="UP000237797"/>
    </source>
</evidence>
<dbReference type="CDD" id="cd15787">
    <property type="entry name" value="YycH_N"/>
    <property type="match status" value="1"/>
</dbReference>
<keyword evidence="3" id="KW-1185">Reference proteome</keyword>
<evidence type="ECO:0000259" key="1">
    <source>
        <dbReference type="Pfam" id="PF07435"/>
    </source>
</evidence>
<dbReference type="AlphaFoldDB" id="A0A2T0LI58"/>
<dbReference type="Pfam" id="PF07435">
    <property type="entry name" value="YycH"/>
    <property type="match status" value="1"/>
</dbReference>
<dbReference type="Proteomes" id="UP000237797">
    <property type="component" value="Unassembled WGS sequence"/>
</dbReference>
<comment type="caution">
    <text evidence="2">The sequence shown here is derived from an EMBL/GenBank/DDBJ whole genome shotgun (WGS) entry which is preliminary data.</text>
</comment>
<reference evidence="2 3" key="1">
    <citation type="submission" date="2018-03" db="EMBL/GenBank/DDBJ databases">
        <title>Genomic Encyclopedia of Archaeal and Bacterial Type Strains, Phase II (KMG-II): from individual species to whole genera.</title>
        <authorList>
            <person name="Goeker M."/>
        </authorList>
    </citation>
    <scope>NUCLEOTIDE SEQUENCE [LARGE SCALE GENOMIC DNA]</scope>
    <source>
        <strain evidence="2 3">DSM 44946</strain>
    </source>
</reference>
<dbReference type="InterPro" id="IPR042274">
    <property type="entry name" value="YycH/YycI_2"/>
</dbReference>
<dbReference type="InterPro" id="IPR009996">
    <property type="entry name" value="YycH"/>
</dbReference>
<feature type="domain" description="Regulatory protein YycH" evidence="1">
    <location>
        <begin position="3"/>
        <end position="433"/>
    </location>
</feature>
<dbReference type="EMBL" id="PVNE01000003">
    <property type="protein sequence ID" value="PRX42106.1"/>
    <property type="molecule type" value="Genomic_DNA"/>
</dbReference>
<proteinExistence type="predicted"/>
<accession>A0A2T0LI58</accession>